<dbReference type="InterPro" id="IPR018289">
    <property type="entry name" value="MULE_transposase_dom"/>
</dbReference>
<evidence type="ECO:0000259" key="27">
    <source>
        <dbReference type="PROSITE" id="PS50158"/>
    </source>
</evidence>
<keyword evidence="7" id="KW-0479">Metal-binding</keyword>
<keyword evidence="31" id="KW-1185">Reference proteome</keyword>
<dbReference type="GO" id="GO:0003676">
    <property type="term" value="F:nucleic acid binding"/>
    <property type="evidence" value="ECO:0007669"/>
    <property type="project" value="InterPro"/>
</dbReference>
<dbReference type="FunFam" id="2.90.10.10:FF:000013">
    <property type="entry name" value="G-type lectin S-receptor-like serine/threonine-protein kinase LECRK1"/>
    <property type="match status" value="1"/>
</dbReference>
<evidence type="ECO:0000256" key="19">
    <source>
        <dbReference type="ARBA" id="ARBA00023180"/>
    </source>
</evidence>
<keyword evidence="12" id="KW-0418">Kinase</keyword>
<evidence type="ECO:0000256" key="14">
    <source>
        <dbReference type="ARBA" id="ARBA00022840"/>
    </source>
</evidence>
<evidence type="ECO:0000256" key="7">
    <source>
        <dbReference type="ARBA" id="ARBA00022723"/>
    </source>
</evidence>
<dbReference type="GO" id="GO:0004674">
    <property type="term" value="F:protein serine/threonine kinase activity"/>
    <property type="evidence" value="ECO:0007669"/>
    <property type="project" value="UniProtKB-KW"/>
</dbReference>
<evidence type="ECO:0000259" key="28">
    <source>
        <dbReference type="PROSITE" id="PS50927"/>
    </source>
</evidence>
<dbReference type="InterPro" id="IPR006564">
    <property type="entry name" value="Znf_PMZ"/>
</dbReference>
<evidence type="ECO:0000259" key="29">
    <source>
        <dbReference type="PROSITE" id="PS50966"/>
    </source>
</evidence>
<dbReference type="InterPro" id="IPR004332">
    <property type="entry name" value="Transposase_MuDR"/>
</dbReference>
<dbReference type="InterPro" id="IPR001480">
    <property type="entry name" value="Bulb-type_lectin_dom"/>
</dbReference>
<proteinExistence type="predicted"/>
<dbReference type="PROSITE" id="PS50927">
    <property type="entry name" value="BULB_LECTIN"/>
    <property type="match status" value="1"/>
</dbReference>
<dbReference type="GO" id="GO:0005524">
    <property type="term" value="F:ATP binding"/>
    <property type="evidence" value="ECO:0007669"/>
    <property type="project" value="UniProtKB-UniRule"/>
</dbReference>
<reference evidence="30" key="1">
    <citation type="submission" date="2019-10" db="EMBL/GenBank/DDBJ databases">
        <authorList>
            <person name="Zhang R."/>
            <person name="Pan Y."/>
            <person name="Wang J."/>
            <person name="Ma R."/>
            <person name="Yu S."/>
        </authorList>
    </citation>
    <scope>NUCLEOTIDE SEQUENCE</scope>
    <source>
        <strain evidence="30">LA-IB0</strain>
        <tissue evidence="30">Leaf</tissue>
    </source>
</reference>
<keyword evidence="11 22" id="KW-0863">Zinc-finger</keyword>
<dbReference type="FunFam" id="3.30.200.20:FF:000059">
    <property type="entry name" value="S-receptor-like serine/threonine-protein kinase"/>
    <property type="match status" value="1"/>
</dbReference>
<keyword evidence="9" id="KW-0430">Lectin</keyword>
<protein>
    <recommendedName>
        <fullName evidence="2">non-specific serine/threonine protein kinase</fullName>
        <ecNumber evidence="2">2.7.11.1</ecNumber>
    </recommendedName>
</protein>
<sequence>MLEPGYCALPTYGLLEGTEVGGDVNIAPKNNGEGEDFNDNTSDISDGDVLYDSEYDLTEEDDAEVEFTNIGSKGKEKKIAQQEESTCFEVDIIANEGDGYTSEDSLQSLLSDEEVDGVTKHIRFDPKNDMKDPKFINSMVFTDALEFKEAVSAHAVVWQREIGFVKNDYTRVRAKCKGKNCPWVVLASRMKNSNAFQIRTLNDKHKCGRTLKKNKFVNSKLLSNKYKTDWRSQYYRTRKKINNMLNGDYKDQYSRLWDYVEEIKKSNPNSTVVLKTYMDEVSGEEKFQRLYTCFDAYRQGFLKGCRPVIGVDGCHLKGSHKGVLLTAVGIDPNNCIFPICYCVTEGENLATWKWFLELLIGDLGIYDQQKWTFISDRQKGLLPALYELLPDIDHRFCVRHMYNNFKKDHPGQSLKDKMWNIARASTVNQFKCLMDSVKEIDEEAYKWMADVLPRHWSRSHFRTSPKCAILLNNLCESFNAAILEARSKPLLSMMESIRIYLMKRMQIKRDTMSKWNDRFCPKIMAKIEKLKNETRCCICTYAGATKFEVKDMWYGRYVVDLDKCSCSCRRWDLSGIPCIHAMSAIMSAERDPEQYVDACYSVESHSKAYGFIVNPVNGRSEWPITGKGDIAPPGDIKLPGRPKQKRIRESGEPSAPSANGTEKLSKKAYYKSIKCRKCGKSGHNKKHCPTKAQTDPHLVDATAEPTECAPQTQTASQPQTAPQPIAATADAVEGQPVAEIAPQHATQTHKKRKFSVCLQEAILVAGQSDCNVNLGSILSAGDNNPPWLSPSGEFAFGFRPLLHSNNEALFLLSIWFNKIPEQTIVWSKNDRPVPKGSRIQLTNEGVLVLYDPRGVEIWRTQTGSNGGSSCAAMLNSGNFVLMNRDSSYIWESFRIPTDTMLPGQRLSMRGNLTSRQSETNYTDGRFQLRMQGDGNLVLYTIFLPTEIVNGAYWTSNTIRANSSSQLVFDEAGYVYIQQANENIRNITQRDIGSNQDFYHMARLDFDGVFRHYNRPRRNYAADASSCASSWSTVQTTPENMCRIMDNLGSGACGYNSYCVNSDGKPNCFCPEGYSPLDPLDMHRGCKPNFNLPSCQQGPEIDINTCKEFCLRDCFCAAAIYNGKSCWKKKFPLSNGRQSPDLNKTALIKVPRNNETSLCPKSKDQSTLVLVGSLLLGSSVFLNFLLLLTISVVLFFLYRKKLRNLESSSSLHGLRRYTYKELEEATGGFKQQLGRGSFGTVYKGVLPSIPKRFIAIKRLDKVEKEGEKEFTTEVSAIGKTHHKNLVILLGYCDEGNNRLLVYEYMSNGSLASLLFGISRPHWNQRLNIAFGIARGLTYLHEECSSQIIHCDVKPQNILLDEYLTPKISDFGLAKLLLSEQSRAARTHIRGTIGYFAPEWFRKASITVKVDVYSFGVMLLEMICCMSSVGFAMGDQYEEEEALIDWVYDCYSKRKLNKLVENDEEAMNDMKSVERLVMVGIWYIQEDPSLRPSMRRVAQMLEGVCEVSVPPRPSGFSSS</sequence>
<dbReference type="Gene3D" id="1.10.510.10">
    <property type="entry name" value="Transferase(Phosphotransferase) domain 1"/>
    <property type="match status" value="1"/>
</dbReference>
<evidence type="ECO:0000256" key="6">
    <source>
        <dbReference type="ARBA" id="ARBA00022692"/>
    </source>
</evidence>
<dbReference type="Pfam" id="PF03108">
    <property type="entry name" value="DBD_Tnp_Mut"/>
    <property type="match status" value="1"/>
</dbReference>
<keyword evidence="13" id="KW-0862">Zinc</keyword>
<dbReference type="Proteomes" id="UP000826271">
    <property type="component" value="Unassembled WGS sequence"/>
</dbReference>
<feature type="domain" description="Bulb-type lectin" evidence="28">
    <location>
        <begin position="779"/>
        <end position="894"/>
    </location>
</feature>
<dbReference type="CDD" id="cd14066">
    <property type="entry name" value="STKc_IRAK"/>
    <property type="match status" value="1"/>
</dbReference>
<feature type="binding site" evidence="23">
    <location>
        <position position="1256"/>
    </location>
    <ligand>
        <name>ATP</name>
        <dbReference type="ChEBI" id="CHEBI:30616"/>
    </ligand>
</feature>
<dbReference type="Gene3D" id="3.30.200.20">
    <property type="entry name" value="Phosphorylase Kinase, domain 1"/>
    <property type="match status" value="1"/>
</dbReference>
<keyword evidence="6 25" id="KW-0812">Transmembrane</keyword>
<dbReference type="CDD" id="cd00028">
    <property type="entry name" value="B_lectin"/>
    <property type="match status" value="1"/>
</dbReference>
<dbReference type="Pfam" id="PF10551">
    <property type="entry name" value="MULE"/>
    <property type="match status" value="1"/>
</dbReference>
<evidence type="ECO:0000256" key="11">
    <source>
        <dbReference type="ARBA" id="ARBA00022771"/>
    </source>
</evidence>
<feature type="transmembrane region" description="Helical" evidence="25">
    <location>
        <begin position="1167"/>
        <end position="1197"/>
    </location>
</feature>
<dbReference type="FunFam" id="1.10.510.10:FF:000237">
    <property type="entry name" value="G-type lectin S-receptor-like serine/threonine-protein kinase"/>
    <property type="match status" value="1"/>
</dbReference>
<feature type="region of interest" description="Disordered" evidence="24">
    <location>
        <begin position="25"/>
        <end position="45"/>
    </location>
</feature>
<gene>
    <name evidence="30" type="ORF">BUALT_Bualt01G0174500</name>
</gene>
<dbReference type="PANTHER" id="PTHR47976:SF2">
    <property type="entry name" value="RECEPTOR-LIKE SERINE_THREONINE-PROTEIN KINASE"/>
    <property type="match status" value="1"/>
</dbReference>
<evidence type="ECO:0000256" key="13">
    <source>
        <dbReference type="ARBA" id="ARBA00022833"/>
    </source>
</evidence>
<evidence type="ECO:0000256" key="17">
    <source>
        <dbReference type="ARBA" id="ARBA00023157"/>
    </source>
</evidence>
<dbReference type="Pfam" id="PF01453">
    <property type="entry name" value="B_lectin"/>
    <property type="match status" value="1"/>
</dbReference>
<evidence type="ECO:0000259" key="26">
    <source>
        <dbReference type="PROSITE" id="PS50011"/>
    </source>
</evidence>
<dbReference type="Gene3D" id="2.90.10.10">
    <property type="entry name" value="Bulb-type lectin domain"/>
    <property type="match status" value="2"/>
</dbReference>
<dbReference type="InterPro" id="IPR000719">
    <property type="entry name" value="Prot_kinase_dom"/>
</dbReference>
<dbReference type="GO" id="GO:0008270">
    <property type="term" value="F:zinc ion binding"/>
    <property type="evidence" value="ECO:0007669"/>
    <property type="project" value="UniProtKB-KW"/>
</dbReference>
<evidence type="ECO:0000256" key="22">
    <source>
        <dbReference type="PROSITE-ProRule" id="PRU00047"/>
    </source>
</evidence>
<feature type="region of interest" description="Disordered" evidence="24">
    <location>
        <begin position="624"/>
        <end position="665"/>
    </location>
</feature>
<evidence type="ECO:0000256" key="3">
    <source>
        <dbReference type="ARBA" id="ARBA00022527"/>
    </source>
</evidence>
<dbReference type="SMART" id="SM00575">
    <property type="entry name" value="ZnF_PMZ"/>
    <property type="match status" value="1"/>
</dbReference>
<evidence type="ECO:0000256" key="8">
    <source>
        <dbReference type="ARBA" id="ARBA00022729"/>
    </source>
</evidence>
<feature type="domain" description="SWIM-type" evidence="29">
    <location>
        <begin position="557"/>
        <end position="589"/>
    </location>
</feature>
<dbReference type="GO" id="GO:0016020">
    <property type="term" value="C:membrane"/>
    <property type="evidence" value="ECO:0007669"/>
    <property type="project" value="UniProtKB-SubCell"/>
</dbReference>
<comment type="subcellular location">
    <subcellularLocation>
        <location evidence="1">Membrane</location>
        <topology evidence="1">Single-pass type I membrane protein</topology>
    </subcellularLocation>
</comment>
<keyword evidence="16 25" id="KW-0472">Membrane</keyword>
<dbReference type="GO" id="GO:0030246">
    <property type="term" value="F:carbohydrate binding"/>
    <property type="evidence" value="ECO:0007669"/>
    <property type="project" value="UniProtKB-KW"/>
</dbReference>
<accession>A0AAV6YEW9</accession>
<evidence type="ECO:0000256" key="21">
    <source>
        <dbReference type="ARBA" id="ARBA00048679"/>
    </source>
</evidence>
<dbReference type="PROSITE" id="PS00108">
    <property type="entry name" value="PROTEIN_KINASE_ST"/>
    <property type="match status" value="1"/>
</dbReference>
<dbReference type="SMART" id="SM00108">
    <property type="entry name" value="B_lectin"/>
    <property type="match status" value="1"/>
</dbReference>
<keyword evidence="17" id="KW-1015">Disulfide bond</keyword>
<dbReference type="InterPro" id="IPR007527">
    <property type="entry name" value="Znf_SWIM"/>
</dbReference>
<feature type="transmembrane region" description="Helical" evidence="25">
    <location>
        <begin position="1410"/>
        <end position="1431"/>
    </location>
</feature>
<feature type="domain" description="CCHC-type" evidence="27">
    <location>
        <begin position="674"/>
        <end position="689"/>
    </location>
</feature>
<evidence type="ECO:0000256" key="1">
    <source>
        <dbReference type="ARBA" id="ARBA00004479"/>
    </source>
</evidence>
<name>A0AAV6YEW9_9LAMI</name>
<evidence type="ECO:0000256" key="25">
    <source>
        <dbReference type="SAM" id="Phobius"/>
    </source>
</evidence>
<dbReference type="SUPFAM" id="SSF57756">
    <property type="entry name" value="Retrovirus zinc finger-like domains"/>
    <property type="match status" value="1"/>
</dbReference>
<keyword evidence="8" id="KW-0732">Signal</keyword>
<dbReference type="PROSITE" id="PS50158">
    <property type="entry name" value="ZF_CCHC"/>
    <property type="match status" value="1"/>
</dbReference>
<dbReference type="InterPro" id="IPR001878">
    <property type="entry name" value="Znf_CCHC"/>
</dbReference>
<evidence type="ECO:0000313" key="30">
    <source>
        <dbReference type="EMBL" id="KAG8391309.1"/>
    </source>
</evidence>
<dbReference type="PROSITE" id="PS50966">
    <property type="entry name" value="ZF_SWIM"/>
    <property type="match status" value="1"/>
</dbReference>
<keyword evidence="10 23" id="KW-0547">Nucleotide-binding</keyword>
<dbReference type="SUPFAM" id="SSF51110">
    <property type="entry name" value="alpha-D-mannose-specific plant lectins"/>
    <property type="match status" value="2"/>
</dbReference>
<dbReference type="Pfam" id="PF04434">
    <property type="entry name" value="SWIM"/>
    <property type="match status" value="1"/>
</dbReference>
<comment type="catalytic activity">
    <reaction evidence="20">
        <text>L-threonyl-[protein] + ATP = O-phospho-L-threonyl-[protein] + ADP + H(+)</text>
        <dbReference type="Rhea" id="RHEA:46608"/>
        <dbReference type="Rhea" id="RHEA-COMP:11060"/>
        <dbReference type="Rhea" id="RHEA-COMP:11605"/>
        <dbReference type="ChEBI" id="CHEBI:15378"/>
        <dbReference type="ChEBI" id="CHEBI:30013"/>
        <dbReference type="ChEBI" id="CHEBI:30616"/>
        <dbReference type="ChEBI" id="CHEBI:61977"/>
        <dbReference type="ChEBI" id="CHEBI:456216"/>
        <dbReference type="EC" id="2.7.11.1"/>
    </reaction>
</comment>
<dbReference type="InterPro" id="IPR036875">
    <property type="entry name" value="Znf_CCHC_sf"/>
</dbReference>
<feature type="domain" description="Protein kinase" evidence="26">
    <location>
        <begin position="1226"/>
        <end position="1502"/>
    </location>
</feature>
<keyword evidence="5" id="KW-0808">Transferase</keyword>
<dbReference type="InterPro" id="IPR036426">
    <property type="entry name" value="Bulb-type_lectin_dom_sf"/>
</dbReference>
<dbReference type="EC" id="2.7.11.1" evidence="2"/>
<dbReference type="InterPro" id="IPR008271">
    <property type="entry name" value="Ser/Thr_kinase_AS"/>
</dbReference>
<dbReference type="CDD" id="cd01098">
    <property type="entry name" value="PAN_AP_plant"/>
    <property type="match status" value="1"/>
</dbReference>
<keyword evidence="18" id="KW-0675">Receptor</keyword>
<dbReference type="SUPFAM" id="SSF56112">
    <property type="entry name" value="Protein kinase-like (PK-like)"/>
    <property type="match status" value="1"/>
</dbReference>
<dbReference type="InterPro" id="IPR011009">
    <property type="entry name" value="Kinase-like_dom_sf"/>
</dbReference>
<dbReference type="Pfam" id="PF00069">
    <property type="entry name" value="Pkinase"/>
    <property type="match status" value="1"/>
</dbReference>
<evidence type="ECO:0000256" key="9">
    <source>
        <dbReference type="ARBA" id="ARBA00022734"/>
    </source>
</evidence>
<evidence type="ECO:0000256" key="18">
    <source>
        <dbReference type="ARBA" id="ARBA00023170"/>
    </source>
</evidence>
<evidence type="ECO:0000256" key="24">
    <source>
        <dbReference type="SAM" id="MobiDB-lite"/>
    </source>
</evidence>
<keyword evidence="19" id="KW-0325">Glycoprotein</keyword>
<evidence type="ECO:0000313" key="31">
    <source>
        <dbReference type="Proteomes" id="UP000826271"/>
    </source>
</evidence>
<comment type="caution">
    <text evidence="30">The sequence shown here is derived from an EMBL/GenBank/DDBJ whole genome shotgun (WGS) entry which is preliminary data.</text>
</comment>
<organism evidence="30 31">
    <name type="scientific">Buddleja alternifolia</name>
    <dbReference type="NCBI Taxonomy" id="168488"/>
    <lineage>
        <taxon>Eukaryota</taxon>
        <taxon>Viridiplantae</taxon>
        <taxon>Streptophyta</taxon>
        <taxon>Embryophyta</taxon>
        <taxon>Tracheophyta</taxon>
        <taxon>Spermatophyta</taxon>
        <taxon>Magnoliopsida</taxon>
        <taxon>eudicotyledons</taxon>
        <taxon>Gunneridae</taxon>
        <taxon>Pentapetalae</taxon>
        <taxon>asterids</taxon>
        <taxon>lamiids</taxon>
        <taxon>Lamiales</taxon>
        <taxon>Scrophulariaceae</taxon>
        <taxon>Buddlejeae</taxon>
        <taxon>Buddleja</taxon>
    </lineage>
</organism>
<evidence type="ECO:0000256" key="2">
    <source>
        <dbReference type="ARBA" id="ARBA00012513"/>
    </source>
</evidence>
<dbReference type="PROSITE" id="PS00107">
    <property type="entry name" value="PROTEIN_KINASE_ATP"/>
    <property type="match status" value="1"/>
</dbReference>
<dbReference type="SMART" id="SM00220">
    <property type="entry name" value="S_TKc"/>
    <property type="match status" value="1"/>
</dbReference>
<dbReference type="PROSITE" id="PS50011">
    <property type="entry name" value="PROTEIN_KINASE_DOM"/>
    <property type="match status" value="1"/>
</dbReference>
<keyword evidence="4" id="KW-0245">EGF-like domain</keyword>
<comment type="catalytic activity">
    <reaction evidence="21">
        <text>L-seryl-[protein] + ATP = O-phospho-L-seryl-[protein] + ADP + H(+)</text>
        <dbReference type="Rhea" id="RHEA:17989"/>
        <dbReference type="Rhea" id="RHEA-COMP:9863"/>
        <dbReference type="Rhea" id="RHEA-COMP:11604"/>
        <dbReference type="ChEBI" id="CHEBI:15378"/>
        <dbReference type="ChEBI" id="CHEBI:29999"/>
        <dbReference type="ChEBI" id="CHEBI:30616"/>
        <dbReference type="ChEBI" id="CHEBI:83421"/>
        <dbReference type="ChEBI" id="CHEBI:456216"/>
        <dbReference type="EC" id="2.7.11.1"/>
    </reaction>
</comment>
<evidence type="ECO:0000256" key="5">
    <source>
        <dbReference type="ARBA" id="ARBA00022679"/>
    </source>
</evidence>
<dbReference type="InterPro" id="IPR051343">
    <property type="entry name" value="G-type_lectin_kinases/EP1-like"/>
</dbReference>
<evidence type="ECO:0000256" key="15">
    <source>
        <dbReference type="ARBA" id="ARBA00022989"/>
    </source>
</evidence>
<keyword evidence="14 23" id="KW-0067">ATP-binding</keyword>
<dbReference type="EMBL" id="WHWC01000001">
    <property type="protein sequence ID" value="KAG8391309.1"/>
    <property type="molecule type" value="Genomic_DNA"/>
</dbReference>
<evidence type="ECO:0000256" key="23">
    <source>
        <dbReference type="PROSITE-ProRule" id="PRU10141"/>
    </source>
</evidence>
<evidence type="ECO:0000256" key="16">
    <source>
        <dbReference type="ARBA" id="ARBA00023136"/>
    </source>
</evidence>
<evidence type="ECO:0000256" key="10">
    <source>
        <dbReference type="ARBA" id="ARBA00022741"/>
    </source>
</evidence>
<dbReference type="PANTHER" id="PTHR47976">
    <property type="entry name" value="G-TYPE LECTIN S-RECEPTOR-LIKE SERINE/THREONINE-PROTEIN KINASE SD2-5"/>
    <property type="match status" value="1"/>
</dbReference>
<dbReference type="InterPro" id="IPR017441">
    <property type="entry name" value="Protein_kinase_ATP_BS"/>
</dbReference>
<evidence type="ECO:0000256" key="12">
    <source>
        <dbReference type="ARBA" id="ARBA00022777"/>
    </source>
</evidence>
<evidence type="ECO:0000256" key="20">
    <source>
        <dbReference type="ARBA" id="ARBA00047899"/>
    </source>
</evidence>
<evidence type="ECO:0000256" key="4">
    <source>
        <dbReference type="ARBA" id="ARBA00022536"/>
    </source>
</evidence>
<keyword evidence="15 25" id="KW-1133">Transmembrane helix</keyword>
<keyword evidence="3" id="KW-0723">Serine/threonine-protein kinase</keyword>